<proteinExistence type="predicted"/>
<sequence length="91" mass="10234">MLAAGCQISRDGRGRATDNAFIERLWRSVKCECVYLNPATDGGHLYEQLQAYFTYYNHQRPHQGLKGQTPAQIFAQNPTFSPQPICLTNAS</sequence>
<feature type="domain" description="Integrase catalytic" evidence="1">
    <location>
        <begin position="5"/>
        <end position="70"/>
    </location>
</feature>
<evidence type="ECO:0000313" key="3">
    <source>
        <dbReference type="Proteomes" id="UP000626554"/>
    </source>
</evidence>
<comment type="caution">
    <text evidence="2">The sequence shown here is derived from an EMBL/GenBank/DDBJ whole genome shotgun (WGS) entry which is preliminary data.</text>
</comment>
<dbReference type="InterPro" id="IPR001584">
    <property type="entry name" value="Integrase_cat-core"/>
</dbReference>
<gene>
    <name evidence="2" type="ORF">HW556_16070</name>
</gene>
<dbReference type="Proteomes" id="UP000626554">
    <property type="component" value="Unassembled WGS sequence"/>
</dbReference>
<dbReference type="Gene3D" id="3.30.420.10">
    <property type="entry name" value="Ribonuclease H-like superfamily/Ribonuclease H"/>
    <property type="match status" value="1"/>
</dbReference>
<name>A0ABX2Q607_9BACT</name>
<accession>A0ABX2Q607</accession>
<evidence type="ECO:0000313" key="2">
    <source>
        <dbReference type="EMBL" id="NVO86404.1"/>
    </source>
</evidence>
<reference evidence="2 3" key="1">
    <citation type="submission" date="2020-05" db="EMBL/GenBank/DDBJ databases">
        <title>Hymenobacter terrestris sp. nov. and Hymenobacter lapidiphilus sp. nov., isolated from regoliths in Antarctica.</title>
        <authorList>
            <person name="Sedlacek I."/>
            <person name="Pantucek R."/>
            <person name="Zeman M."/>
            <person name="Holochova P."/>
            <person name="Kralova S."/>
            <person name="Stankova E."/>
            <person name="Sedo O."/>
            <person name="Micenkova L."/>
            <person name="Svec P."/>
            <person name="Gupta V."/>
            <person name="Sood U."/>
            <person name="Korpole U.S."/>
            <person name="Lal R."/>
        </authorList>
    </citation>
    <scope>NUCLEOTIDE SEQUENCE [LARGE SCALE GENOMIC DNA]</scope>
    <source>
        <strain evidence="2 3">P5252</strain>
    </source>
</reference>
<dbReference type="InterPro" id="IPR036397">
    <property type="entry name" value="RNaseH_sf"/>
</dbReference>
<keyword evidence="3" id="KW-1185">Reference proteome</keyword>
<evidence type="ECO:0000259" key="1">
    <source>
        <dbReference type="Pfam" id="PF13683"/>
    </source>
</evidence>
<dbReference type="RefSeq" id="WP_176901135.1">
    <property type="nucleotide sequence ID" value="NZ_JABKAV010000073.1"/>
</dbReference>
<dbReference type="EMBL" id="JABKAV010000073">
    <property type="protein sequence ID" value="NVO86404.1"/>
    <property type="molecule type" value="Genomic_DNA"/>
</dbReference>
<dbReference type="Pfam" id="PF13683">
    <property type="entry name" value="rve_3"/>
    <property type="match status" value="1"/>
</dbReference>
<organism evidence="2 3">
    <name type="scientific">Hymenobacter terrestris</name>
    <dbReference type="NCBI Taxonomy" id="2748310"/>
    <lineage>
        <taxon>Bacteria</taxon>
        <taxon>Pseudomonadati</taxon>
        <taxon>Bacteroidota</taxon>
        <taxon>Cytophagia</taxon>
        <taxon>Cytophagales</taxon>
        <taxon>Hymenobacteraceae</taxon>
        <taxon>Hymenobacter</taxon>
    </lineage>
</organism>
<protein>
    <submittedName>
        <fullName evidence="2">Transposase</fullName>
    </submittedName>
</protein>
<dbReference type="SUPFAM" id="SSF53098">
    <property type="entry name" value="Ribonuclease H-like"/>
    <property type="match status" value="1"/>
</dbReference>
<dbReference type="InterPro" id="IPR012337">
    <property type="entry name" value="RNaseH-like_sf"/>
</dbReference>